<evidence type="ECO:0000313" key="3">
    <source>
        <dbReference type="EMBL" id="BDU00479.1"/>
    </source>
</evidence>
<evidence type="ECO:0000313" key="4">
    <source>
        <dbReference type="Proteomes" id="UP001317870"/>
    </source>
</evidence>
<dbReference type="InterPro" id="IPR009100">
    <property type="entry name" value="AcylCoA_DH/oxidase_NM_dom_sf"/>
</dbReference>
<accession>A0ABN6U5N9</accession>
<evidence type="ECO:0000256" key="1">
    <source>
        <dbReference type="ARBA" id="ARBA00023002"/>
    </source>
</evidence>
<reference evidence="3 4" key="1">
    <citation type="submission" date="2022-11" db="EMBL/GenBank/DDBJ databases">
        <title>Genome Sequencing of Nocardia sp. ON39_IFM12276 and assembly.</title>
        <authorList>
            <person name="Shimojima M."/>
            <person name="Toyokawa M."/>
            <person name="Uesaka K."/>
        </authorList>
    </citation>
    <scope>NUCLEOTIDE SEQUENCE [LARGE SCALE GENOMIC DNA]</scope>
    <source>
        <strain evidence="3 4">IFM 12276</strain>
    </source>
</reference>
<name>A0ABN6U5N9_9NOCA</name>
<dbReference type="Gene3D" id="1.10.540.10">
    <property type="entry name" value="Acyl-CoA dehydrogenase/oxidase, N-terminal domain"/>
    <property type="match status" value="1"/>
</dbReference>
<dbReference type="Pfam" id="PF08028">
    <property type="entry name" value="Acyl-CoA_dh_2"/>
    <property type="match status" value="1"/>
</dbReference>
<dbReference type="PIRSF" id="PIRSF016578">
    <property type="entry name" value="HsaA"/>
    <property type="match status" value="1"/>
</dbReference>
<keyword evidence="4" id="KW-1185">Reference proteome</keyword>
<keyword evidence="1" id="KW-0560">Oxidoreductase</keyword>
<dbReference type="InterPro" id="IPR036250">
    <property type="entry name" value="AcylCo_DH-like_C"/>
</dbReference>
<organism evidence="3 4">
    <name type="scientific">Nocardia sputorum</name>
    <dbReference type="NCBI Taxonomy" id="2984338"/>
    <lineage>
        <taxon>Bacteria</taxon>
        <taxon>Bacillati</taxon>
        <taxon>Actinomycetota</taxon>
        <taxon>Actinomycetes</taxon>
        <taxon>Mycobacteriales</taxon>
        <taxon>Nocardiaceae</taxon>
        <taxon>Nocardia</taxon>
    </lineage>
</organism>
<evidence type="ECO:0000259" key="2">
    <source>
        <dbReference type="Pfam" id="PF08028"/>
    </source>
</evidence>
<dbReference type="NCBIfam" id="NF045629">
    <property type="entry name" value="monooxsub_HsaA"/>
    <property type="match status" value="1"/>
</dbReference>
<dbReference type="EMBL" id="AP026978">
    <property type="protein sequence ID" value="BDU00479.1"/>
    <property type="molecule type" value="Genomic_DNA"/>
</dbReference>
<gene>
    <name evidence="3" type="ORF">IFM12276_35070</name>
</gene>
<protein>
    <submittedName>
        <fullName evidence="3">Acyl-CoA dehydrogenase</fullName>
    </submittedName>
</protein>
<feature type="domain" description="Acyl-CoA dehydrogenase C-terminal" evidence="2">
    <location>
        <begin position="243"/>
        <end position="384"/>
    </location>
</feature>
<dbReference type="PANTHER" id="PTHR48083:SF19">
    <property type="entry name" value="FLAVIN-DEPENDENT MONOOXYGENASE, OXYGENASE SUBUNIT HSAA"/>
    <property type="match status" value="1"/>
</dbReference>
<dbReference type="SUPFAM" id="SSF56645">
    <property type="entry name" value="Acyl-CoA dehydrogenase NM domain-like"/>
    <property type="match status" value="1"/>
</dbReference>
<dbReference type="InterPro" id="IPR013107">
    <property type="entry name" value="Acyl-CoA_DH_C"/>
</dbReference>
<dbReference type="PANTHER" id="PTHR48083">
    <property type="entry name" value="MEDIUM-CHAIN SPECIFIC ACYL-COA DEHYDROGENASE, MITOCHONDRIAL-RELATED"/>
    <property type="match status" value="1"/>
</dbReference>
<dbReference type="Gene3D" id="1.20.140.10">
    <property type="entry name" value="Butyryl-CoA Dehydrogenase, subunit A, domain 3"/>
    <property type="match status" value="1"/>
</dbReference>
<dbReference type="SUPFAM" id="SSF47203">
    <property type="entry name" value="Acyl-CoA dehydrogenase C-terminal domain-like"/>
    <property type="match status" value="1"/>
</dbReference>
<dbReference type="InterPro" id="IPR050741">
    <property type="entry name" value="Acyl-CoA_dehydrogenase"/>
</dbReference>
<proteinExistence type="predicted"/>
<dbReference type="InterPro" id="IPR037069">
    <property type="entry name" value="AcylCoA_DH/ox_N_sf"/>
</dbReference>
<dbReference type="Proteomes" id="UP001317870">
    <property type="component" value="Chromosome"/>
</dbReference>
<dbReference type="InterPro" id="IPR054617">
    <property type="entry name" value="HsaA"/>
</dbReference>
<dbReference type="Gene3D" id="2.40.110.10">
    <property type="entry name" value="Butyryl-CoA Dehydrogenase, subunit A, domain 2"/>
    <property type="match status" value="1"/>
</dbReference>
<dbReference type="InterPro" id="IPR046373">
    <property type="entry name" value="Acyl-CoA_Oxase/DH_mid-dom_sf"/>
</dbReference>
<sequence length="406" mass="43568">MEDNVMTDDATAAVLAAVGDLLPTLRKRAQDTELARRIPIESLEEITATGFFGLLRPRRYSGLEAHPAVFYTAAAELASACGSSGWVAAVLGVSPWNLALFDGRAQEEVWGSGVDVPLCSSYAMTGTAVPVEGGYQLSGTWGFASGCDHARWALLGARVIVDGEPVDSGTFLVPAGDYRVSDVWHAVGLRGTGSNDIHVDEVFVPAHRALSSDAVTACRTPGQQVNGGALYRIPFGCLHTSAITAAIVGMARGGYRAYLEQQSGRVRAALPGDARKDTGYRGDQFRDDPATLERIAFAATEIDAAWRQLTGNIDDMYALAAADRPIGPRDRLRLRRDQVRGTERAVAAMDRLFESSGGRALRPDSAVQRFWRDVHGGRAHAANDPERVYRMFAAAELAAVSQAHQP</sequence>